<dbReference type="InterPro" id="IPR002711">
    <property type="entry name" value="HNH"/>
</dbReference>
<dbReference type="AlphaFoldDB" id="A0A1G1T7C4"/>
<feature type="domain" description="HNH nuclease" evidence="1">
    <location>
        <begin position="12"/>
        <end position="58"/>
    </location>
</feature>
<dbReference type="SMART" id="SM00507">
    <property type="entry name" value="HNHc"/>
    <property type="match status" value="1"/>
</dbReference>
<reference evidence="2 3" key="1">
    <citation type="submission" date="2016-08" db="EMBL/GenBank/DDBJ databases">
        <title>Hymenobacter coccineus sp. nov., Hymenobacter lapidarius sp. nov. and Hymenobacter glacialis sp. nov., isolated from Antarctic soil.</title>
        <authorList>
            <person name="Sedlacek I."/>
            <person name="Kralova S."/>
            <person name="Kyrova K."/>
            <person name="Maslanova I."/>
            <person name="Stankova E."/>
            <person name="Vrbovska V."/>
            <person name="Nemec M."/>
            <person name="Bartak M."/>
            <person name="Svec P."/>
            <person name="Busse H.-J."/>
            <person name="Pantucek R."/>
        </authorList>
    </citation>
    <scope>NUCLEOTIDE SEQUENCE [LARGE SCALE GENOMIC DNA]</scope>
    <source>
        <strain evidence="2 3">CCM 8643</strain>
    </source>
</reference>
<name>A0A1G1T7C4_9BACT</name>
<evidence type="ECO:0000313" key="2">
    <source>
        <dbReference type="EMBL" id="OGX86783.1"/>
    </source>
</evidence>
<gene>
    <name evidence="2" type="ORF">BEN47_12420</name>
</gene>
<sequence>MSSRLTCRKRKRIRTALPQVCVRCGATEALTLDHIIPRVYGGTNERNNFQILCLSCNRLKSKGEVRHWNPKKNSLKGHVLAATLRRPHGAS</sequence>
<dbReference type="Proteomes" id="UP000176294">
    <property type="component" value="Unassembled WGS sequence"/>
</dbReference>
<dbReference type="CDD" id="cd00085">
    <property type="entry name" value="HNHc"/>
    <property type="match status" value="1"/>
</dbReference>
<dbReference type="Pfam" id="PF01844">
    <property type="entry name" value="HNH"/>
    <property type="match status" value="1"/>
</dbReference>
<dbReference type="EMBL" id="MDZB01000094">
    <property type="protein sequence ID" value="OGX86783.1"/>
    <property type="molecule type" value="Genomic_DNA"/>
</dbReference>
<proteinExistence type="predicted"/>
<dbReference type="Gene3D" id="1.10.30.50">
    <property type="match status" value="1"/>
</dbReference>
<evidence type="ECO:0000313" key="3">
    <source>
        <dbReference type="Proteomes" id="UP000176294"/>
    </source>
</evidence>
<comment type="caution">
    <text evidence="2">The sequence shown here is derived from an EMBL/GenBank/DDBJ whole genome shotgun (WGS) entry which is preliminary data.</text>
</comment>
<dbReference type="InterPro" id="IPR003615">
    <property type="entry name" value="HNH_nuc"/>
</dbReference>
<dbReference type="STRING" id="1908237.BEN47_12420"/>
<dbReference type="GO" id="GO:0004519">
    <property type="term" value="F:endonuclease activity"/>
    <property type="evidence" value="ECO:0007669"/>
    <property type="project" value="InterPro"/>
</dbReference>
<dbReference type="GO" id="GO:0008270">
    <property type="term" value="F:zinc ion binding"/>
    <property type="evidence" value="ECO:0007669"/>
    <property type="project" value="InterPro"/>
</dbReference>
<keyword evidence="3" id="KW-1185">Reference proteome</keyword>
<dbReference type="OrthoDB" id="963483at2"/>
<dbReference type="GO" id="GO:0003676">
    <property type="term" value="F:nucleic acid binding"/>
    <property type="evidence" value="ECO:0007669"/>
    <property type="project" value="InterPro"/>
</dbReference>
<dbReference type="RefSeq" id="WP_070726780.1">
    <property type="nucleotide sequence ID" value="NZ_MDZB01000094.1"/>
</dbReference>
<accession>A0A1G1T7C4</accession>
<organism evidence="2 3">
    <name type="scientific">Hymenobacter lapidarius</name>
    <dbReference type="NCBI Taxonomy" id="1908237"/>
    <lineage>
        <taxon>Bacteria</taxon>
        <taxon>Pseudomonadati</taxon>
        <taxon>Bacteroidota</taxon>
        <taxon>Cytophagia</taxon>
        <taxon>Cytophagales</taxon>
        <taxon>Hymenobacteraceae</taxon>
        <taxon>Hymenobacter</taxon>
    </lineage>
</organism>
<protein>
    <recommendedName>
        <fullName evidence="1">HNH nuclease domain-containing protein</fullName>
    </recommendedName>
</protein>
<evidence type="ECO:0000259" key="1">
    <source>
        <dbReference type="SMART" id="SM00507"/>
    </source>
</evidence>